<feature type="compositionally biased region" description="Low complexity" evidence="9">
    <location>
        <begin position="37"/>
        <end position="51"/>
    </location>
</feature>
<comment type="subcellular location">
    <subcellularLocation>
        <location evidence="3">Cytoplasm</location>
    </subcellularLocation>
    <subcellularLocation>
        <location evidence="2">Nucleus</location>
    </subcellularLocation>
</comment>
<evidence type="ECO:0000313" key="10">
    <source>
        <dbReference type="EnsemblMetazoa" id="XP_011684193"/>
    </source>
</evidence>
<dbReference type="InParanoid" id="A0A7M7HNF4"/>
<feature type="compositionally biased region" description="Polar residues" evidence="9">
    <location>
        <begin position="123"/>
        <end position="140"/>
    </location>
</feature>
<evidence type="ECO:0000256" key="1">
    <source>
        <dbReference type="ARBA" id="ARBA00003805"/>
    </source>
</evidence>
<dbReference type="GO" id="GO:0005737">
    <property type="term" value="C:cytoplasm"/>
    <property type="evidence" value="ECO:0007669"/>
    <property type="project" value="UniProtKB-SubCell"/>
</dbReference>
<comment type="similarity">
    <text evidence="4">Belongs to the MAP Jupiter family.</text>
</comment>
<evidence type="ECO:0000256" key="9">
    <source>
        <dbReference type="SAM" id="MobiDB-lite"/>
    </source>
</evidence>
<feature type="compositionally biased region" description="Low complexity" evidence="9">
    <location>
        <begin position="86"/>
        <end position="113"/>
    </location>
</feature>
<proteinExistence type="inferred from homology"/>
<comment type="function">
    <text evidence="1">Binds to all microtubule populations.</text>
</comment>
<dbReference type="RefSeq" id="XP_011684190.1">
    <property type="nucleotide sequence ID" value="XM_011685888.2"/>
</dbReference>
<organism evidence="10 11">
    <name type="scientific">Strongylocentrotus purpuratus</name>
    <name type="common">Purple sea urchin</name>
    <dbReference type="NCBI Taxonomy" id="7668"/>
    <lineage>
        <taxon>Eukaryota</taxon>
        <taxon>Metazoa</taxon>
        <taxon>Echinodermata</taxon>
        <taxon>Eleutherozoa</taxon>
        <taxon>Echinozoa</taxon>
        <taxon>Echinoidea</taxon>
        <taxon>Euechinoidea</taxon>
        <taxon>Echinacea</taxon>
        <taxon>Camarodonta</taxon>
        <taxon>Echinidea</taxon>
        <taxon>Strongylocentrotidae</taxon>
        <taxon>Strongylocentrotus</taxon>
    </lineage>
</organism>
<evidence type="ECO:0000256" key="4">
    <source>
        <dbReference type="ARBA" id="ARBA00005344"/>
    </source>
</evidence>
<keyword evidence="8" id="KW-0539">Nucleus</keyword>
<feature type="region of interest" description="Disordered" evidence="9">
    <location>
        <begin position="1"/>
        <end position="157"/>
    </location>
</feature>
<dbReference type="Proteomes" id="UP000007110">
    <property type="component" value="Unassembled WGS sequence"/>
</dbReference>
<accession>A0A7M7HNF4</accession>
<dbReference type="InterPro" id="IPR033335">
    <property type="entry name" value="JUPITER"/>
</dbReference>
<evidence type="ECO:0000256" key="3">
    <source>
        <dbReference type="ARBA" id="ARBA00004496"/>
    </source>
</evidence>
<evidence type="ECO:0000313" key="11">
    <source>
        <dbReference type="Proteomes" id="UP000007110"/>
    </source>
</evidence>
<dbReference type="RefSeq" id="XP_801891.1">
    <property type="nucleotide sequence ID" value="XM_796798.5"/>
</dbReference>
<reference evidence="10" key="2">
    <citation type="submission" date="2021-01" db="UniProtKB">
        <authorList>
            <consortium name="EnsemblMetazoa"/>
        </authorList>
    </citation>
    <scope>IDENTIFICATION</scope>
</reference>
<keyword evidence="7" id="KW-0597">Phosphoprotein</keyword>
<dbReference type="RefSeq" id="XP_011684193.1">
    <property type="nucleotide sequence ID" value="XM_011685891.2"/>
</dbReference>
<dbReference type="OrthoDB" id="10071234at2759"/>
<feature type="compositionally biased region" description="Polar residues" evidence="9">
    <location>
        <begin position="71"/>
        <end position="81"/>
    </location>
</feature>
<evidence type="ECO:0000256" key="8">
    <source>
        <dbReference type="ARBA" id="ARBA00023242"/>
    </source>
</evidence>
<name>A0A7M7HNF4_STRPU</name>
<keyword evidence="11" id="KW-1185">Reference proteome</keyword>
<dbReference type="GO" id="GO:0005634">
    <property type="term" value="C:nucleus"/>
    <property type="evidence" value="ECO:0000318"/>
    <property type="project" value="GO_Central"/>
</dbReference>
<keyword evidence="6" id="KW-0963">Cytoplasm</keyword>
<dbReference type="KEGG" id="spu:575734"/>
<protein>
    <recommendedName>
        <fullName evidence="5">Microtubule-associated protein Jupiter</fullName>
    </recommendedName>
</protein>
<reference evidence="11" key="1">
    <citation type="submission" date="2015-02" db="EMBL/GenBank/DDBJ databases">
        <title>Genome sequencing for Strongylocentrotus purpuratus.</title>
        <authorList>
            <person name="Murali S."/>
            <person name="Liu Y."/>
            <person name="Vee V."/>
            <person name="English A."/>
            <person name="Wang M."/>
            <person name="Skinner E."/>
            <person name="Han Y."/>
            <person name="Muzny D.M."/>
            <person name="Worley K.C."/>
            <person name="Gibbs R.A."/>
        </authorList>
    </citation>
    <scope>NUCLEOTIDE SEQUENCE</scope>
</reference>
<evidence type="ECO:0000256" key="2">
    <source>
        <dbReference type="ARBA" id="ARBA00004123"/>
    </source>
</evidence>
<dbReference type="EnsemblMetazoa" id="XM_796798">
    <property type="protein sequence ID" value="XP_801891"/>
    <property type="gene ID" value="LOC575734"/>
</dbReference>
<dbReference type="AlphaFoldDB" id="A0A7M7HNF4"/>
<dbReference type="EnsemblMetazoa" id="XM_011685891">
    <property type="protein sequence ID" value="XP_011684193"/>
    <property type="gene ID" value="LOC575734"/>
</dbReference>
<dbReference type="EnsemblMetazoa" id="XM_011685888">
    <property type="protein sequence ID" value="XP_011684190"/>
    <property type="gene ID" value="LOC575734"/>
</dbReference>
<evidence type="ECO:0000256" key="5">
    <source>
        <dbReference type="ARBA" id="ARBA00021471"/>
    </source>
</evidence>
<dbReference type="PANTHER" id="PTHR34930:SF2">
    <property type="entry name" value="MICROTUBULE-ASSOCIATED PROTEIN JUPITER"/>
    <property type="match status" value="1"/>
</dbReference>
<evidence type="ECO:0000256" key="6">
    <source>
        <dbReference type="ARBA" id="ARBA00022490"/>
    </source>
</evidence>
<sequence length="157" mass="16938">MTTTIIFSGKEGKNSSKVLAPPGGKSNNIFGFAEETPAPAQAQRRAPSQSPFAQDAAPKPQDSGPAKPFRPNTTYNPLTHSHAQRDQPPQQQAPQQQRAPPQQQQQQMAAPQQQTPPPQQQPLRASTLPQEPIGNNTDAKTSVKIYNPPGGKSSIQF</sequence>
<dbReference type="GeneID" id="575734"/>
<dbReference type="PANTHER" id="PTHR34930">
    <property type="entry name" value="GEO05313P1"/>
    <property type="match status" value="1"/>
</dbReference>
<evidence type="ECO:0000256" key="7">
    <source>
        <dbReference type="ARBA" id="ARBA00022553"/>
    </source>
</evidence>